<comment type="caution">
    <text evidence="2">The sequence shown here is derived from an EMBL/GenBank/DDBJ whole genome shotgun (WGS) entry which is preliminary data.</text>
</comment>
<dbReference type="CDD" id="cd06587">
    <property type="entry name" value="VOC"/>
    <property type="match status" value="1"/>
</dbReference>
<name>A0ABR5AIQ2_9BACL</name>
<evidence type="ECO:0000313" key="2">
    <source>
        <dbReference type="EMBL" id="KIL40922.1"/>
    </source>
</evidence>
<dbReference type="InterPro" id="IPR037523">
    <property type="entry name" value="VOC_core"/>
</dbReference>
<feature type="domain" description="VOC" evidence="1">
    <location>
        <begin position="4"/>
        <end position="130"/>
    </location>
</feature>
<accession>A0ABR5AIQ2</accession>
<sequence length="159" mass="18676">MIAGLYEAHLPVGDLERAIRFYEALGLELAHRTDGRAFFWIEKGKSWLGLWVAEQVNVPYHVSIRHVAFRIELENMEKAKTWLRGRNVEIVDFYDFKPHQQPLVPPLFPQAHAAVYFEDPDGNLLELMAPIELDVSDYFDTMELNEWYRQRGHKRNPPN</sequence>
<dbReference type="Proteomes" id="UP000031967">
    <property type="component" value="Unassembled WGS sequence"/>
</dbReference>
<dbReference type="RefSeq" id="WP_041047592.1">
    <property type="nucleotide sequence ID" value="NZ_JXAK01000015.1"/>
</dbReference>
<dbReference type="PROSITE" id="PS51819">
    <property type="entry name" value="VOC"/>
    <property type="match status" value="1"/>
</dbReference>
<protein>
    <recommendedName>
        <fullName evidence="1">VOC domain-containing protein</fullName>
    </recommendedName>
</protein>
<dbReference type="Gene3D" id="3.10.180.10">
    <property type="entry name" value="2,3-Dihydroxybiphenyl 1,2-Dioxygenase, domain 1"/>
    <property type="match status" value="1"/>
</dbReference>
<dbReference type="InterPro" id="IPR004360">
    <property type="entry name" value="Glyas_Fos-R_dOase_dom"/>
</dbReference>
<gene>
    <name evidence="2" type="ORF">SD70_10915</name>
</gene>
<proteinExistence type="predicted"/>
<dbReference type="Pfam" id="PF00903">
    <property type="entry name" value="Glyoxalase"/>
    <property type="match status" value="1"/>
</dbReference>
<dbReference type="EMBL" id="JXAK01000015">
    <property type="protein sequence ID" value="KIL40922.1"/>
    <property type="molecule type" value="Genomic_DNA"/>
</dbReference>
<evidence type="ECO:0000313" key="3">
    <source>
        <dbReference type="Proteomes" id="UP000031967"/>
    </source>
</evidence>
<evidence type="ECO:0000259" key="1">
    <source>
        <dbReference type="PROSITE" id="PS51819"/>
    </source>
</evidence>
<organism evidence="2 3">
    <name type="scientific">Gordoniibacillus kamchatkensis</name>
    <dbReference type="NCBI Taxonomy" id="1590651"/>
    <lineage>
        <taxon>Bacteria</taxon>
        <taxon>Bacillati</taxon>
        <taxon>Bacillota</taxon>
        <taxon>Bacilli</taxon>
        <taxon>Bacillales</taxon>
        <taxon>Paenibacillaceae</taxon>
        <taxon>Gordoniibacillus</taxon>
    </lineage>
</organism>
<keyword evidence="3" id="KW-1185">Reference proteome</keyword>
<reference evidence="2 3" key="1">
    <citation type="submission" date="2014-12" db="EMBL/GenBank/DDBJ databases">
        <title>Draft genome sequence of Paenibacillus kamchatkensis strain B-2647.</title>
        <authorList>
            <person name="Karlyshev A.V."/>
            <person name="Kudryashova E.B."/>
        </authorList>
    </citation>
    <scope>NUCLEOTIDE SEQUENCE [LARGE SCALE GENOMIC DNA]</scope>
    <source>
        <strain evidence="2 3">VKM B-2647</strain>
    </source>
</reference>
<dbReference type="InterPro" id="IPR029068">
    <property type="entry name" value="Glyas_Bleomycin-R_OHBP_Dase"/>
</dbReference>
<dbReference type="SUPFAM" id="SSF54593">
    <property type="entry name" value="Glyoxalase/Bleomycin resistance protein/Dihydroxybiphenyl dioxygenase"/>
    <property type="match status" value="1"/>
</dbReference>